<accession>A0AAW0MHC4</accession>
<organism evidence="1 2">
    <name type="scientific">Mugilogobius chulae</name>
    <name type="common">yellowstripe goby</name>
    <dbReference type="NCBI Taxonomy" id="88201"/>
    <lineage>
        <taxon>Eukaryota</taxon>
        <taxon>Metazoa</taxon>
        <taxon>Chordata</taxon>
        <taxon>Craniata</taxon>
        <taxon>Vertebrata</taxon>
        <taxon>Euteleostomi</taxon>
        <taxon>Actinopterygii</taxon>
        <taxon>Neopterygii</taxon>
        <taxon>Teleostei</taxon>
        <taxon>Neoteleostei</taxon>
        <taxon>Acanthomorphata</taxon>
        <taxon>Gobiaria</taxon>
        <taxon>Gobiiformes</taxon>
        <taxon>Gobioidei</taxon>
        <taxon>Gobiidae</taxon>
        <taxon>Gobionellinae</taxon>
        <taxon>Mugilogobius</taxon>
    </lineage>
</organism>
<reference evidence="2" key="1">
    <citation type="submission" date="2024-04" db="EMBL/GenBank/DDBJ databases">
        <title>Salinicola lusitanus LLJ914,a marine bacterium isolated from the Okinawa Trough.</title>
        <authorList>
            <person name="Li J."/>
        </authorList>
    </citation>
    <scope>NUCLEOTIDE SEQUENCE [LARGE SCALE GENOMIC DNA]</scope>
</reference>
<proteinExistence type="predicted"/>
<dbReference type="AlphaFoldDB" id="A0AAW0MHC4"/>
<evidence type="ECO:0000313" key="2">
    <source>
        <dbReference type="Proteomes" id="UP001460270"/>
    </source>
</evidence>
<dbReference type="EMBL" id="JBBPFD010000489">
    <property type="protein sequence ID" value="KAK7878710.1"/>
    <property type="molecule type" value="Genomic_DNA"/>
</dbReference>
<protein>
    <submittedName>
        <fullName evidence="1">Uncharacterized protein</fullName>
    </submittedName>
</protein>
<comment type="caution">
    <text evidence="1">The sequence shown here is derived from an EMBL/GenBank/DDBJ whole genome shotgun (WGS) entry which is preliminary data.</text>
</comment>
<keyword evidence="2" id="KW-1185">Reference proteome</keyword>
<name>A0AAW0MHC4_9GOBI</name>
<sequence length="289" mass="32691">MDTNSTQNWDEITSELPGGVVRQFKKGDWQSRVAVPLFKKGDWQSGVAVPLFKKRDWQSRVAVPLFKKEDWQSGVAVPLFKKGDWQSGVAVSLFKKGDWQSGVVVPLFKKRDWQSRVAVPLFKKGDWQSGVAVPLFKKRDWQSRVAVPLFKKRDWMMSSSLEKQCGFHFGRGTGTPALYSSFSVFEGSWELATVNMCCSGEGFMSFMVSYGKCSENLQSPEWVSSVTAAEGRGLLILRSSDTTELTQEKNHTSVNCVRKGFVKQELSKFTSESTLEKNRTSVIFVRKRL</sequence>
<evidence type="ECO:0000313" key="1">
    <source>
        <dbReference type="EMBL" id="KAK7878710.1"/>
    </source>
</evidence>
<dbReference type="Proteomes" id="UP001460270">
    <property type="component" value="Unassembled WGS sequence"/>
</dbReference>
<gene>
    <name evidence="1" type="ORF">WMY93_030949</name>
</gene>